<dbReference type="InterPro" id="IPR041492">
    <property type="entry name" value="HAD_2"/>
</dbReference>
<name>A0A174KM88_9CLOT</name>
<dbReference type="GO" id="GO:0008967">
    <property type="term" value="F:phosphoglycolate phosphatase activity"/>
    <property type="evidence" value="ECO:0007669"/>
    <property type="project" value="TreeGrafter"/>
</dbReference>
<dbReference type="Proteomes" id="UP000095594">
    <property type="component" value="Unassembled WGS sequence"/>
</dbReference>
<organism evidence="1 2">
    <name type="scientific">Clostridium disporicum</name>
    <dbReference type="NCBI Taxonomy" id="84024"/>
    <lineage>
        <taxon>Bacteria</taxon>
        <taxon>Bacillati</taxon>
        <taxon>Bacillota</taxon>
        <taxon>Clostridia</taxon>
        <taxon>Eubacteriales</taxon>
        <taxon>Clostridiaceae</taxon>
        <taxon>Clostridium</taxon>
    </lineage>
</organism>
<proteinExistence type="predicted"/>
<dbReference type="Gene3D" id="3.40.50.1000">
    <property type="entry name" value="HAD superfamily/HAD-like"/>
    <property type="match status" value="1"/>
</dbReference>
<dbReference type="AlphaFoldDB" id="A0A174KM88"/>
<gene>
    <name evidence="1" type="ORF">ERS852471_03022</name>
</gene>
<dbReference type="SUPFAM" id="SSF56784">
    <property type="entry name" value="HAD-like"/>
    <property type="match status" value="1"/>
</dbReference>
<accession>A0A174KM88</accession>
<dbReference type="InterPro" id="IPR050155">
    <property type="entry name" value="HAD-like_hydrolase_sf"/>
</dbReference>
<dbReference type="NCBIfam" id="TIGR01549">
    <property type="entry name" value="HAD-SF-IA-v1"/>
    <property type="match status" value="1"/>
</dbReference>
<dbReference type="InterPro" id="IPR036412">
    <property type="entry name" value="HAD-like_sf"/>
</dbReference>
<evidence type="ECO:0000313" key="2">
    <source>
        <dbReference type="Proteomes" id="UP000095594"/>
    </source>
</evidence>
<dbReference type="RefSeq" id="WP_055267988.1">
    <property type="nucleotide sequence ID" value="NZ_CABIXQ010000026.1"/>
</dbReference>
<protein>
    <submittedName>
        <fullName evidence="1">HAD family phosphatase</fullName>
    </submittedName>
</protein>
<dbReference type="GO" id="GO:0006281">
    <property type="term" value="P:DNA repair"/>
    <property type="evidence" value="ECO:0007669"/>
    <property type="project" value="TreeGrafter"/>
</dbReference>
<dbReference type="SFLD" id="SFLDS00003">
    <property type="entry name" value="Haloacid_Dehalogenase"/>
    <property type="match status" value="1"/>
</dbReference>
<dbReference type="PANTHER" id="PTHR43434:SF1">
    <property type="entry name" value="PHOSPHOGLYCOLATE PHOSPHATASE"/>
    <property type="match status" value="1"/>
</dbReference>
<dbReference type="Gene3D" id="1.10.150.240">
    <property type="entry name" value="Putative phosphatase, domain 2"/>
    <property type="match status" value="1"/>
</dbReference>
<dbReference type="Pfam" id="PF13419">
    <property type="entry name" value="HAD_2"/>
    <property type="match status" value="1"/>
</dbReference>
<sequence>MRIDSIIFDLDGTLWDATYSILDVWNNVLKNNYQEINKVITIEEIQSIMGLTSEEIVERLLPNIDKKLGLKIFDECAAAECDYLRVNGGNLYDNVEEVLIELNKKYKLFIVSNCQNGYVEAFLEAHNLEKYFIDFENYERTGLPKGENIKLVIERNNLKNPIYVGDTEGDYNATKLCNIPFVYARYGFGNVEDSQLIIDRFEELKSLIEK</sequence>
<evidence type="ECO:0000313" key="1">
    <source>
        <dbReference type="EMBL" id="CUP11267.1"/>
    </source>
</evidence>
<dbReference type="SFLD" id="SFLDG01129">
    <property type="entry name" value="C1.5:_HAD__Beta-PGM__Phosphata"/>
    <property type="match status" value="1"/>
</dbReference>
<dbReference type="InterPro" id="IPR023198">
    <property type="entry name" value="PGP-like_dom2"/>
</dbReference>
<reference evidence="1 2" key="1">
    <citation type="submission" date="2015-09" db="EMBL/GenBank/DDBJ databases">
        <authorList>
            <consortium name="Pathogen Informatics"/>
        </authorList>
    </citation>
    <scope>NUCLEOTIDE SEQUENCE [LARGE SCALE GENOMIC DNA]</scope>
    <source>
        <strain evidence="1 2">2789STDY5834856</strain>
    </source>
</reference>
<dbReference type="OrthoDB" id="9792518at2"/>
<dbReference type="EMBL" id="CYZX01000026">
    <property type="protein sequence ID" value="CUP11267.1"/>
    <property type="molecule type" value="Genomic_DNA"/>
</dbReference>
<dbReference type="InterPro" id="IPR006439">
    <property type="entry name" value="HAD-SF_hydro_IA"/>
</dbReference>
<dbReference type="InterPro" id="IPR023214">
    <property type="entry name" value="HAD_sf"/>
</dbReference>
<dbReference type="PANTHER" id="PTHR43434">
    <property type="entry name" value="PHOSPHOGLYCOLATE PHOSPHATASE"/>
    <property type="match status" value="1"/>
</dbReference>